<evidence type="ECO:0000313" key="3">
    <source>
        <dbReference type="EMBL" id="MXP22578.1"/>
    </source>
</evidence>
<feature type="signal peptide" evidence="1">
    <location>
        <begin position="1"/>
        <end position="26"/>
    </location>
</feature>
<evidence type="ECO:0000259" key="2">
    <source>
        <dbReference type="Pfam" id="PF26059"/>
    </source>
</evidence>
<keyword evidence="1" id="KW-0732">Signal</keyword>
<reference evidence="3 4" key="1">
    <citation type="submission" date="2019-11" db="EMBL/GenBank/DDBJ databases">
        <title>Gordonia sp. nov., a novel actinobacterium isolated from mangrove soil in Hainan.</title>
        <authorList>
            <person name="Huang X."/>
            <person name="Xie Y."/>
            <person name="Chu X."/>
            <person name="Xiao K."/>
        </authorList>
    </citation>
    <scope>NUCLEOTIDE SEQUENCE [LARGE SCALE GENOMIC DNA]</scope>
    <source>
        <strain evidence="3 4">HNM0687</strain>
    </source>
</reference>
<protein>
    <recommendedName>
        <fullName evidence="2">DUF8020 domain-containing protein</fullName>
    </recommendedName>
</protein>
<proteinExistence type="predicted"/>
<dbReference type="InterPro" id="IPR058333">
    <property type="entry name" value="DUF8020"/>
</dbReference>
<accession>A0A6L7GVN7</accession>
<dbReference type="Pfam" id="PF26059">
    <property type="entry name" value="DUF8020"/>
    <property type="match status" value="1"/>
</dbReference>
<evidence type="ECO:0000256" key="1">
    <source>
        <dbReference type="SAM" id="SignalP"/>
    </source>
</evidence>
<keyword evidence="4" id="KW-1185">Reference proteome</keyword>
<dbReference type="RefSeq" id="WP_160902709.1">
    <property type="nucleotide sequence ID" value="NZ_CP102850.1"/>
</dbReference>
<sequence>MKLFRIVILTLAGVVTALLTVATATAHGAPTSLAASHHTSASADGSSITSVLTNATFGHQDANALTVLDRNGDTIDRVDLTIPLNGIDVPLRAAVSADRTTATLTPQLTAEMRAAIASGMHPVSAKKDRAYQKMIWHINNGWNRGGGVATAVGAIVGLIVGCLVLVGCIWGAGVGAAIGAVVGINNGDRQAGQAILTWINTP</sequence>
<feature type="chain" id="PRO_5039369487" description="DUF8020 domain-containing protein" evidence="1">
    <location>
        <begin position="27"/>
        <end position="202"/>
    </location>
</feature>
<evidence type="ECO:0000313" key="4">
    <source>
        <dbReference type="Proteomes" id="UP000475545"/>
    </source>
</evidence>
<comment type="caution">
    <text evidence="3">The sequence shown here is derived from an EMBL/GenBank/DDBJ whole genome shotgun (WGS) entry which is preliminary data.</text>
</comment>
<name>A0A6L7GVN7_9ACTN</name>
<dbReference type="Proteomes" id="UP000475545">
    <property type="component" value="Unassembled WGS sequence"/>
</dbReference>
<gene>
    <name evidence="3" type="ORF">GIY30_14640</name>
</gene>
<feature type="domain" description="DUF8020" evidence="2">
    <location>
        <begin position="38"/>
        <end position="107"/>
    </location>
</feature>
<dbReference type="AlphaFoldDB" id="A0A6L7GVN7"/>
<organism evidence="3 4">
    <name type="scientific">Gordonia mangrovi</name>
    <dbReference type="NCBI Taxonomy" id="2665643"/>
    <lineage>
        <taxon>Bacteria</taxon>
        <taxon>Bacillati</taxon>
        <taxon>Actinomycetota</taxon>
        <taxon>Actinomycetes</taxon>
        <taxon>Mycobacteriales</taxon>
        <taxon>Gordoniaceae</taxon>
        <taxon>Gordonia</taxon>
    </lineage>
</organism>
<dbReference type="EMBL" id="WMBR01000003">
    <property type="protein sequence ID" value="MXP22578.1"/>
    <property type="molecule type" value="Genomic_DNA"/>
</dbReference>